<name>A0A7R7VKS5_ASPCH</name>
<protein>
    <submittedName>
        <fullName evidence="2">Uncharacterized protein</fullName>
    </submittedName>
</protein>
<accession>A0A7R7VKS5</accession>
<dbReference type="AlphaFoldDB" id="A0A7R7VKS5"/>
<reference evidence="2" key="2">
    <citation type="submission" date="2021-02" db="EMBL/GenBank/DDBJ databases">
        <title>Aspergillus chevalieri M1 genome sequence.</title>
        <authorList>
            <person name="Kadooka C."/>
            <person name="Mori K."/>
            <person name="Futagami T."/>
        </authorList>
    </citation>
    <scope>NUCLEOTIDE SEQUENCE</scope>
    <source>
        <strain evidence="2">M1</strain>
    </source>
</reference>
<gene>
    <name evidence="2" type="ORF">ACHE_30508A</name>
</gene>
<dbReference type="RefSeq" id="XP_043135043.1">
    <property type="nucleotide sequence ID" value="XM_043277134.1"/>
</dbReference>
<feature type="region of interest" description="Disordered" evidence="1">
    <location>
        <begin position="1"/>
        <end position="136"/>
    </location>
</feature>
<sequence>MDLQGQPIGASRSTKVTTDPKAYQQPISEPAGPVSNDSLAAESSTHGGAFSQNRGAEPLGVSGGQSTLNNTSTSGATTLPSAAVGTARENLDRQERYPEALGGQGNYPGAHLPQSGYTGGPTAAKQDLNIGSGQYSTHKVGAAGVSASGSGYQSQYNAGQAPSYVADVTEQFGNTKPHGKNIQEGGFDSDPKYNASFNNQVGNRQDPGRAGLNDLQYRVAQSGPDAGGGPRQKGVDNQQPYEALERDQRA</sequence>
<feature type="compositionally biased region" description="Polar residues" evidence="1">
    <location>
        <begin position="35"/>
        <end position="54"/>
    </location>
</feature>
<dbReference type="Proteomes" id="UP000637239">
    <property type="component" value="Chromosome 3"/>
</dbReference>
<evidence type="ECO:0000313" key="2">
    <source>
        <dbReference type="EMBL" id="BCR86521.1"/>
    </source>
</evidence>
<feature type="compositionally biased region" description="Polar residues" evidence="1">
    <location>
        <begin position="64"/>
        <end position="80"/>
    </location>
</feature>
<reference evidence="2" key="1">
    <citation type="submission" date="2021-01" db="EMBL/GenBank/DDBJ databases">
        <authorList>
            <consortium name="Aspergillus chevalieri M1 genome sequencing consortium"/>
            <person name="Kazuki M."/>
            <person name="Futagami T."/>
        </authorList>
    </citation>
    <scope>NUCLEOTIDE SEQUENCE</scope>
    <source>
        <strain evidence="2">M1</strain>
    </source>
</reference>
<feature type="region of interest" description="Disordered" evidence="1">
    <location>
        <begin position="171"/>
        <end position="250"/>
    </location>
</feature>
<proteinExistence type="predicted"/>
<evidence type="ECO:0000256" key="1">
    <source>
        <dbReference type="SAM" id="MobiDB-lite"/>
    </source>
</evidence>
<feature type="compositionally biased region" description="Basic and acidic residues" evidence="1">
    <location>
        <begin position="89"/>
        <end position="98"/>
    </location>
</feature>
<organism evidence="2 3">
    <name type="scientific">Aspergillus chevalieri</name>
    <name type="common">Eurotium chevalieri</name>
    <dbReference type="NCBI Taxonomy" id="182096"/>
    <lineage>
        <taxon>Eukaryota</taxon>
        <taxon>Fungi</taxon>
        <taxon>Dikarya</taxon>
        <taxon>Ascomycota</taxon>
        <taxon>Pezizomycotina</taxon>
        <taxon>Eurotiomycetes</taxon>
        <taxon>Eurotiomycetidae</taxon>
        <taxon>Eurotiales</taxon>
        <taxon>Aspergillaceae</taxon>
        <taxon>Aspergillus</taxon>
        <taxon>Aspergillus subgen. Aspergillus</taxon>
    </lineage>
</organism>
<evidence type="ECO:0000313" key="3">
    <source>
        <dbReference type="Proteomes" id="UP000637239"/>
    </source>
</evidence>
<dbReference type="EMBL" id="AP024418">
    <property type="protein sequence ID" value="BCR86521.1"/>
    <property type="molecule type" value="Genomic_DNA"/>
</dbReference>
<dbReference type="GeneID" id="66980880"/>
<dbReference type="KEGG" id="ache:ACHE_30508A"/>
<keyword evidence="3" id="KW-1185">Reference proteome</keyword>